<keyword evidence="2" id="KW-0489">Methyltransferase</keyword>
<dbReference type="AlphaFoldDB" id="A0A9D1HWZ3"/>
<reference evidence="2" key="1">
    <citation type="submission" date="2020-10" db="EMBL/GenBank/DDBJ databases">
        <authorList>
            <person name="Gilroy R."/>
        </authorList>
    </citation>
    <scope>NUCLEOTIDE SEQUENCE</scope>
    <source>
        <strain evidence="2">ChiHjej12B11-29160</strain>
    </source>
</reference>
<dbReference type="PANTHER" id="PTHR43591">
    <property type="entry name" value="METHYLTRANSFERASE"/>
    <property type="match status" value="1"/>
</dbReference>
<proteinExistence type="predicted"/>
<evidence type="ECO:0000259" key="1">
    <source>
        <dbReference type="Pfam" id="PF08241"/>
    </source>
</evidence>
<organism evidence="2 3">
    <name type="scientific">Candidatus Coprovicinus avistercoris</name>
    <dbReference type="NCBI Taxonomy" id="2840754"/>
    <lineage>
        <taxon>Bacteria</taxon>
        <taxon>Bacillati</taxon>
        <taxon>Actinomycetota</taxon>
        <taxon>Coriobacteriia</taxon>
        <taxon>Coriobacteriales</taxon>
        <taxon>Coriobacteriaceae</taxon>
        <taxon>Coriobacteriaceae incertae sedis</taxon>
        <taxon>Candidatus Coprovicinus</taxon>
    </lineage>
</organism>
<dbReference type="SUPFAM" id="SSF53335">
    <property type="entry name" value="S-adenosyl-L-methionine-dependent methyltransferases"/>
    <property type="match status" value="1"/>
</dbReference>
<name>A0A9D1HWZ3_9ACTN</name>
<protein>
    <submittedName>
        <fullName evidence="2">Methyltransferase domain-containing protein</fullName>
    </submittedName>
</protein>
<feature type="domain" description="Methyltransferase type 11" evidence="1">
    <location>
        <begin position="57"/>
        <end position="151"/>
    </location>
</feature>
<dbReference type="Gene3D" id="3.40.50.150">
    <property type="entry name" value="Vaccinia Virus protein VP39"/>
    <property type="match status" value="1"/>
</dbReference>
<gene>
    <name evidence="2" type="ORF">IAD17_02900</name>
</gene>
<dbReference type="GO" id="GO:0008757">
    <property type="term" value="F:S-adenosylmethionine-dependent methyltransferase activity"/>
    <property type="evidence" value="ECO:0007669"/>
    <property type="project" value="InterPro"/>
</dbReference>
<dbReference type="Pfam" id="PF08241">
    <property type="entry name" value="Methyltransf_11"/>
    <property type="match status" value="1"/>
</dbReference>
<keyword evidence="2" id="KW-0808">Transferase</keyword>
<reference evidence="2" key="2">
    <citation type="journal article" date="2021" name="PeerJ">
        <title>Extensive microbial diversity within the chicken gut microbiome revealed by metagenomics and culture.</title>
        <authorList>
            <person name="Gilroy R."/>
            <person name="Ravi A."/>
            <person name="Getino M."/>
            <person name="Pursley I."/>
            <person name="Horton D.L."/>
            <person name="Alikhan N.F."/>
            <person name="Baker D."/>
            <person name="Gharbi K."/>
            <person name="Hall N."/>
            <person name="Watson M."/>
            <person name="Adriaenssens E.M."/>
            <person name="Foster-Nyarko E."/>
            <person name="Jarju S."/>
            <person name="Secka A."/>
            <person name="Antonio M."/>
            <person name="Oren A."/>
            <person name="Chaudhuri R.R."/>
            <person name="La Ragione R."/>
            <person name="Hildebrand F."/>
            <person name="Pallen M.J."/>
        </authorList>
    </citation>
    <scope>NUCLEOTIDE SEQUENCE</scope>
    <source>
        <strain evidence="2">ChiHjej12B11-29160</strain>
    </source>
</reference>
<evidence type="ECO:0000313" key="3">
    <source>
        <dbReference type="Proteomes" id="UP000824078"/>
    </source>
</evidence>
<dbReference type="Proteomes" id="UP000824078">
    <property type="component" value="Unassembled WGS sequence"/>
</dbReference>
<evidence type="ECO:0000313" key="2">
    <source>
        <dbReference type="EMBL" id="HIU23852.1"/>
    </source>
</evidence>
<dbReference type="GO" id="GO:0032259">
    <property type="term" value="P:methylation"/>
    <property type="evidence" value="ECO:0007669"/>
    <property type="project" value="UniProtKB-KW"/>
</dbReference>
<dbReference type="InterPro" id="IPR029063">
    <property type="entry name" value="SAM-dependent_MTases_sf"/>
</dbReference>
<accession>A0A9D1HWZ3</accession>
<sequence>MNEKDAQLSKNRSRMAFDAQAKTYDTGMKGEHARRLYPYIVREVTRAVTDIAYPRLLDLGCGTGVLAERVIGEVPRARLACIDLSPRMVEVACARLGNTSEISLGDAEHLPFHDASFDVVWCNDSFHHYPDPERAAFQVWRVLAPGGTFVIGDAWQPAPARTIMNAWMPHSHEGDVRIYSEMELRQILGVWFTEVDWHRIGITACIVVACKGW</sequence>
<dbReference type="InterPro" id="IPR013216">
    <property type="entry name" value="Methyltransf_11"/>
</dbReference>
<dbReference type="EMBL" id="DVMQ01000010">
    <property type="protein sequence ID" value="HIU23852.1"/>
    <property type="molecule type" value="Genomic_DNA"/>
</dbReference>
<dbReference type="CDD" id="cd02440">
    <property type="entry name" value="AdoMet_MTases"/>
    <property type="match status" value="1"/>
</dbReference>
<comment type="caution">
    <text evidence="2">The sequence shown here is derived from an EMBL/GenBank/DDBJ whole genome shotgun (WGS) entry which is preliminary data.</text>
</comment>